<name>A0A510HMF5_9ACTN</name>
<reference evidence="2" key="1">
    <citation type="journal article" date="2019" name="Microbiol. Resour. Announc.">
        <title>Complete Genome Sequence of Rubrobacter xylanophilus Strain AA3-22, Isolated from Arima Onsen in Japan.</title>
        <authorList>
            <person name="Tomariguchi N."/>
            <person name="Miyazaki K."/>
        </authorList>
    </citation>
    <scope>NUCLEOTIDE SEQUENCE [LARGE SCALE GENOMIC DNA]</scope>
    <source>
        <strain evidence="2">AA3-22</strain>
    </source>
</reference>
<accession>A0A510HMF5</accession>
<evidence type="ECO:0000256" key="1">
    <source>
        <dbReference type="SAM" id="Phobius"/>
    </source>
</evidence>
<gene>
    <name evidence="2" type="ORF">RxyAA322_14710</name>
</gene>
<dbReference type="Proteomes" id="UP000318065">
    <property type="component" value="Chromosome"/>
</dbReference>
<protein>
    <submittedName>
        <fullName evidence="2">Uncharacterized protein</fullName>
    </submittedName>
</protein>
<keyword evidence="3" id="KW-1185">Reference proteome</keyword>
<keyword evidence="1" id="KW-1133">Transmembrane helix</keyword>
<proteinExistence type="predicted"/>
<dbReference type="EMBL" id="AP019791">
    <property type="protein sequence ID" value="BBL79617.1"/>
    <property type="molecule type" value="Genomic_DNA"/>
</dbReference>
<keyword evidence="1" id="KW-0472">Membrane</keyword>
<evidence type="ECO:0000313" key="3">
    <source>
        <dbReference type="Proteomes" id="UP000318065"/>
    </source>
</evidence>
<dbReference type="AlphaFoldDB" id="A0A510HMF5"/>
<evidence type="ECO:0000313" key="2">
    <source>
        <dbReference type="EMBL" id="BBL79617.1"/>
    </source>
</evidence>
<dbReference type="RefSeq" id="WP_143527610.1">
    <property type="nucleotide sequence ID" value="NZ_AP019791.1"/>
</dbReference>
<organism evidence="2 3">
    <name type="scientific">Rubrobacter xylanophilus</name>
    <dbReference type="NCBI Taxonomy" id="49319"/>
    <lineage>
        <taxon>Bacteria</taxon>
        <taxon>Bacillati</taxon>
        <taxon>Actinomycetota</taxon>
        <taxon>Rubrobacteria</taxon>
        <taxon>Rubrobacterales</taxon>
        <taxon>Rubrobacteraceae</taxon>
        <taxon>Rubrobacter</taxon>
    </lineage>
</organism>
<feature type="transmembrane region" description="Helical" evidence="1">
    <location>
        <begin position="6"/>
        <end position="22"/>
    </location>
</feature>
<keyword evidence="1" id="KW-0812">Transmembrane</keyword>
<sequence>MELGFLLVAVVAAVVVAGVLLRRRKVRHRMTRAGLRRRALREAARLFELVEEREANRPVGDAVVVEHEIPHRRVTLHDEGTQRIYVAEHLAEVEELREQFARRGIRSGELERHYREPANSAGLRTVATALEEMAQRLR</sequence>